<keyword evidence="2" id="KW-0812">Transmembrane</keyword>
<keyword evidence="2" id="KW-1133">Transmembrane helix</keyword>
<dbReference type="InterPro" id="IPR001107">
    <property type="entry name" value="Band_7"/>
</dbReference>
<dbReference type="PANTHER" id="PTHR23222">
    <property type="entry name" value="PROHIBITIN"/>
    <property type="match status" value="1"/>
</dbReference>
<evidence type="ECO:0000256" key="2">
    <source>
        <dbReference type="SAM" id="Phobius"/>
    </source>
</evidence>
<keyword evidence="2" id="KW-0472">Membrane</keyword>
<dbReference type="Proteomes" id="UP000001106">
    <property type="component" value="Chromosome"/>
</dbReference>
<sequence>MSYIYSIFYIFYLSYILFISYSHIGVYVSYYLIFFNLYGDILANYRIIIILGVVLMGASLFSSYYIIDSTEVGIVKTFGKVNPEPVESGIHFKIPIVQDVVRMNIYEKNMDMVENNGNAVKVLTREGLPVVIDLSVQYKINPKYAPELYLSVKNPEPWMTSRIRAKVRDIISEYSTDELYGEKRTEVQQKINTEIDKEFNDKGIIVTAVLIRNIDLPQQVEQAIERKMKSKQEAEQMKYEVQRAKTEAEKKIVEAQGQANATRILAKAIRENPEILEYKKLDALKEMASNDNKVFIVPSSNDLILNVDNK</sequence>
<dbReference type="EMBL" id="CP000743">
    <property type="protein sequence ID" value="ABR55843.1"/>
    <property type="molecule type" value="Genomic_DNA"/>
</dbReference>
<dbReference type="KEGG" id="mae:Maeo_0253"/>
<feature type="coiled-coil region" evidence="1">
    <location>
        <begin position="220"/>
        <end position="251"/>
    </location>
</feature>
<keyword evidence="5" id="KW-1185">Reference proteome</keyword>
<evidence type="ECO:0000259" key="3">
    <source>
        <dbReference type="SMART" id="SM00244"/>
    </source>
</evidence>
<evidence type="ECO:0000256" key="1">
    <source>
        <dbReference type="SAM" id="Coils"/>
    </source>
</evidence>
<organism evidence="4 5">
    <name type="scientific">Methanococcus aeolicus (strain ATCC BAA-1280 / DSM 17508 / OCM 812 / Nankai-3)</name>
    <dbReference type="NCBI Taxonomy" id="419665"/>
    <lineage>
        <taxon>Archaea</taxon>
        <taxon>Methanobacteriati</taxon>
        <taxon>Methanobacteriota</taxon>
        <taxon>Methanomada group</taxon>
        <taxon>Methanococci</taxon>
        <taxon>Methanococcales</taxon>
        <taxon>Methanococcaceae</taxon>
        <taxon>Methanococcus</taxon>
    </lineage>
</organism>
<evidence type="ECO:0000313" key="5">
    <source>
        <dbReference type="Proteomes" id="UP000001106"/>
    </source>
</evidence>
<dbReference type="InterPro" id="IPR036013">
    <property type="entry name" value="Band_7/SPFH_dom_sf"/>
</dbReference>
<gene>
    <name evidence="4" type="ordered locus">Maeo_0253</name>
</gene>
<dbReference type="Pfam" id="PF01145">
    <property type="entry name" value="Band_7"/>
    <property type="match status" value="1"/>
</dbReference>
<dbReference type="eggNOG" id="arCOG01915">
    <property type="taxonomic scope" value="Archaea"/>
</dbReference>
<dbReference type="PANTHER" id="PTHR23222:SF0">
    <property type="entry name" value="PROHIBITIN 1"/>
    <property type="match status" value="1"/>
</dbReference>
<dbReference type="HOGENOM" id="CLU_047969_4_1_2"/>
<protein>
    <submittedName>
        <fullName evidence="4">Band 7 protein</fullName>
    </submittedName>
</protein>
<dbReference type="CDD" id="cd03401">
    <property type="entry name" value="SPFH_prohibitin"/>
    <property type="match status" value="1"/>
</dbReference>
<feature type="transmembrane region" description="Helical" evidence="2">
    <location>
        <begin position="45"/>
        <end position="67"/>
    </location>
</feature>
<evidence type="ECO:0000313" key="4">
    <source>
        <dbReference type="EMBL" id="ABR55843.1"/>
    </source>
</evidence>
<dbReference type="Gene3D" id="3.30.479.30">
    <property type="entry name" value="Band 7 domain"/>
    <property type="match status" value="1"/>
</dbReference>
<dbReference type="GO" id="GO:0016020">
    <property type="term" value="C:membrane"/>
    <property type="evidence" value="ECO:0007669"/>
    <property type="project" value="InterPro"/>
</dbReference>
<name>A6UTM1_META3</name>
<keyword evidence="1" id="KW-0175">Coiled coil</keyword>
<dbReference type="AlphaFoldDB" id="A6UTM1"/>
<feature type="transmembrane region" description="Helical" evidence="2">
    <location>
        <begin position="6"/>
        <end position="33"/>
    </location>
</feature>
<dbReference type="STRING" id="419665.Maeo_0253"/>
<feature type="domain" description="Band 7" evidence="3">
    <location>
        <begin position="62"/>
        <end position="228"/>
    </location>
</feature>
<dbReference type="InterPro" id="IPR000163">
    <property type="entry name" value="Prohibitin"/>
</dbReference>
<accession>A6UTM1</accession>
<reference evidence="4" key="1">
    <citation type="submission" date="2007-06" db="EMBL/GenBank/DDBJ databases">
        <title>Complete sequence of Methanococcus aeolicus Nankai-3.</title>
        <authorList>
            <consortium name="US DOE Joint Genome Institute"/>
            <person name="Copeland A."/>
            <person name="Lucas S."/>
            <person name="Lapidus A."/>
            <person name="Barry K."/>
            <person name="Glavina del Rio T."/>
            <person name="Dalin E."/>
            <person name="Tice H."/>
            <person name="Pitluck S."/>
            <person name="Chain P."/>
            <person name="Malfatti S."/>
            <person name="Shin M."/>
            <person name="Vergez L."/>
            <person name="Schmutz J."/>
            <person name="Larimer F."/>
            <person name="Land M."/>
            <person name="Hauser L."/>
            <person name="Kyrpides N."/>
            <person name="Lykidis A."/>
            <person name="Sieprawska-Lupa M."/>
            <person name="Whitman W.B."/>
            <person name="Richardson P."/>
        </authorList>
    </citation>
    <scope>NUCLEOTIDE SEQUENCE [LARGE SCALE GENOMIC DNA]</scope>
    <source>
        <strain evidence="4">Nankai-3</strain>
    </source>
</reference>
<dbReference type="SMART" id="SM00244">
    <property type="entry name" value="PHB"/>
    <property type="match status" value="1"/>
</dbReference>
<proteinExistence type="predicted"/>
<dbReference type="PRINTS" id="PR00679">
    <property type="entry name" value="PROHIBITIN"/>
</dbReference>
<dbReference type="SUPFAM" id="SSF117892">
    <property type="entry name" value="Band 7/SPFH domain"/>
    <property type="match status" value="1"/>
</dbReference>